<dbReference type="InterPro" id="IPR050815">
    <property type="entry name" value="TF_fung"/>
</dbReference>
<keyword evidence="4" id="KW-0804">Transcription</keyword>
<evidence type="ECO:0000313" key="8">
    <source>
        <dbReference type="EMBL" id="KAF9524627.1"/>
    </source>
</evidence>
<dbReference type="InterPro" id="IPR036864">
    <property type="entry name" value="Zn2-C6_fun-type_DNA-bd_sf"/>
</dbReference>
<dbReference type="GO" id="GO:0008270">
    <property type="term" value="F:zinc ion binding"/>
    <property type="evidence" value="ECO:0007669"/>
    <property type="project" value="InterPro"/>
</dbReference>
<evidence type="ECO:0000256" key="5">
    <source>
        <dbReference type="ARBA" id="ARBA00023242"/>
    </source>
</evidence>
<proteinExistence type="predicted"/>
<dbReference type="Pfam" id="PF00172">
    <property type="entry name" value="Zn_clus"/>
    <property type="match status" value="1"/>
</dbReference>
<dbReference type="GO" id="GO:0005634">
    <property type="term" value="C:nucleus"/>
    <property type="evidence" value="ECO:0007669"/>
    <property type="project" value="UniProtKB-SubCell"/>
</dbReference>
<feature type="compositionally biased region" description="Basic and acidic residues" evidence="6">
    <location>
        <begin position="276"/>
        <end position="289"/>
    </location>
</feature>
<evidence type="ECO:0000256" key="4">
    <source>
        <dbReference type="ARBA" id="ARBA00023163"/>
    </source>
</evidence>
<dbReference type="InterPro" id="IPR001138">
    <property type="entry name" value="Zn2Cys6_DnaBD"/>
</dbReference>
<dbReference type="PROSITE" id="PS00463">
    <property type="entry name" value="ZN2_CY6_FUNGAL_1"/>
    <property type="match status" value="1"/>
</dbReference>
<comment type="subcellular location">
    <subcellularLocation>
        <location evidence="1">Nucleus</location>
    </subcellularLocation>
</comment>
<feature type="region of interest" description="Disordered" evidence="6">
    <location>
        <begin position="1"/>
        <end position="52"/>
    </location>
</feature>
<dbReference type="AlphaFoldDB" id="A0A9P6JKU9"/>
<feature type="compositionally biased region" description="Low complexity" evidence="6">
    <location>
        <begin position="184"/>
        <end position="196"/>
    </location>
</feature>
<feature type="region of interest" description="Disordered" evidence="6">
    <location>
        <begin position="236"/>
        <end position="348"/>
    </location>
</feature>
<feature type="compositionally biased region" description="Polar residues" evidence="6">
    <location>
        <begin position="322"/>
        <end position="332"/>
    </location>
</feature>
<comment type="caution">
    <text evidence="8">The sequence shown here is derived from an EMBL/GenBank/DDBJ whole genome shotgun (WGS) entry which is preliminary data.</text>
</comment>
<keyword evidence="5" id="KW-0539">Nucleus</keyword>
<evidence type="ECO:0000256" key="3">
    <source>
        <dbReference type="ARBA" id="ARBA00023015"/>
    </source>
</evidence>
<evidence type="ECO:0000313" key="9">
    <source>
        <dbReference type="Proteomes" id="UP000807306"/>
    </source>
</evidence>
<keyword evidence="9" id="KW-1185">Reference proteome</keyword>
<protein>
    <recommendedName>
        <fullName evidence="7">Zn(2)-C6 fungal-type domain-containing protein</fullName>
    </recommendedName>
</protein>
<name>A0A9P6JKU9_9AGAR</name>
<dbReference type="OrthoDB" id="10261408at2759"/>
<feature type="compositionally biased region" description="Basic and acidic residues" evidence="6">
    <location>
        <begin position="297"/>
        <end position="317"/>
    </location>
</feature>
<dbReference type="EMBL" id="MU157896">
    <property type="protein sequence ID" value="KAF9524627.1"/>
    <property type="molecule type" value="Genomic_DNA"/>
</dbReference>
<feature type="compositionally biased region" description="Basic and acidic residues" evidence="6">
    <location>
        <begin position="335"/>
        <end position="344"/>
    </location>
</feature>
<dbReference type="Proteomes" id="UP000807306">
    <property type="component" value="Unassembled WGS sequence"/>
</dbReference>
<dbReference type="GO" id="GO:0000981">
    <property type="term" value="F:DNA-binding transcription factor activity, RNA polymerase II-specific"/>
    <property type="evidence" value="ECO:0007669"/>
    <property type="project" value="InterPro"/>
</dbReference>
<dbReference type="SMART" id="SM00066">
    <property type="entry name" value="GAL4"/>
    <property type="match status" value="1"/>
</dbReference>
<dbReference type="PANTHER" id="PTHR47338">
    <property type="entry name" value="ZN(II)2CYS6 TRANSCRIPTION FACTOR (EUROFUNG)-RELATED"/>
    <property type="match status" value="1"/>
</dbReference>
<accession>A0A9P6JKU9</accession>
<dbReference type="SUPFAM" id="SSF57701">
    <property type="entry name" value="Zn2/Cys6 DNA-binding domain"/>
    <property type="match status" value="1"/>
</dbReference>
<feature type="region of interest" description="Disordered" evidence="6">
    <location>
        <begin position="140"/>
        <end position="203"/>
    </location>
</feature>
<reference evidence="8" key="1">
    <citation type="submission" date="2020-11" db="EMBL/GenBank/DDBJ databases">
        <authorList>
            <consortium name="DOE Joint Genome Institute"/>
            <person name="Ahrendt S."/>
            <person name="Riley R."/>
            <person name="Andreopoulos W."/>
            <person name="Labutti K."/>
            <person name="Pangilinan J."/>
            <person name="Ruiz-Duenas F.J."/>
            <person name="Barrasa J.M."/>
            <person name="Sanchez-Garcia M."/>
            <person name="Camarero S."/>
            <person name="Miyauchi S."/>
            <person name="Serrano A."/>
            <person name="Linde D."/>
            <person name="Babiker R."/>
            <person name="Drula E."/>
            <person name="Ayuso-Fernandez I."/>
            <person name="Pacheco R."/>
            <person name="Padilla G."/>
            <person name="Ferreira P."/>
            <person name="Barriuso J."/>
            <person name="Kellner H."/>
            <person name="Castanera R."/>
            <person name="Alfaro M."/>
            <person name="Ramirez L."/>
            <person name="Pisabarro A.G."/>
            <person name="Kuo A."/>
            <person name="Tritt A."/>
            <person name="Lipzen A."/>
            <person name="He G."/>
            <person name="Yan M."/>
            <person name="Ng V."/>
            <person name="Cullen D."/>
            <person name="Martin F."/>
            <person name="Rosso M.-N."/>
            <person name="Henrissat B."/>
            <person name="Hibbett D."/>
            <person name="Martinez A.T."/>
            <person name="Grigoriev I.V."/>
        </authorList>
    </citation>
    <scope>NUCLEOTIDE SEQUENCE</scope>
    <source>
        <strain evidence="8">CBS 506.95</strain>
    </source>
</reference>
<feature type="domain" description="Zn(2)-C6 fungal-type" evidence="7">
    <location>
        <begin position="208"/>
        <end position="238"/>
    </location>
</feature>
<keyword evidence="3" id="KW-0805">Transcription regulation</keyword>
<keyword evidence="2" id="KW-0479">Metal-binding</keyword>
<sequence length="898" mass="101986">MVDSSSDPYSPFHQPIISEDGPQSSEEGSGMHSPVFGAGQYSGHGDSFRYPQDQLDVHHPASMIAPAYDYGHALNVQQPPMLDSTLELPNSSARVPFSSHYQVPPRNQLGIDFPVHSTVHSRISPPAHGVPPIDFRYASHSERRLPGGPSHDQSYARPTTHSSGLPIESEHRPAVGPPNARPETASGSPVASSSSRPTRKETSNVVIACRQCRARKIRCDSTRPVCNNCVRRSNECEYDEKPRRRGPDKRPGTRQRSCKKRPTDGSVPPPSKRKKTSSERPSENRDEVSPHPADLNQDLKHASSSRQLERYPPDFHYHSLHPGSSQALNSPTDLRASDSSHFKPDLTGQYRRSSSYMYDQGSYNSPFNSHQLDVNTFLPADIQRNAIPLSRSIEAEQKMWWDRILRSHPLDIIFDEITFLVRNTGHLLNFVNLDYIMRRIYSEEQRLKIQPAFIYAVLAMAKLMKSSKLDEGSGGLSQAMELVNQAHAAYKDAIELRWFDVTLAEAALILALFESSAHPQHSPERIRTSLVNLDTLIRNLSLTTLDINDDDTCRFSPNEAPVVLTDTPLDTFTNNYRCNCDVVDGQHNQDRRHLNQDYSLPWDPNWSARDNMNEEIRRLSWSALTIISDYISQCETFHEEYPRFYVTEASNFALLFPGQVIDRGTPMYRAHNALSSKESIWALYCRSMLLWNFCNRFRVPSREEERAEHAHEAFLEAQAIEDCLNLHTCNLDTSLIYTSREYIHNTRMLVTQAFRSSFHGLPTGRSTPGPIFKRKQAEDWLFYEDQVIQRVNLLTHQLSTPEGQQLTQRPFRVTWFINQLAICLVLWNHDPTLDDALKLGKSILNPIDVLNALWPCPVIQHKCASLRRQLTEACSSRRMEGPLPEGYAVPPVLREITG</sequence>
<evidence type="ECO:0000256" key="1">
    <source>
        <dbReference type="ARBA" id="ARBA00004123"/>
    </source>
</evidence>
<feature type="compositionally biased region" description="Basic residues" evidence="6">
    <location>
        <begin position="243"/>
        <end position="260"/>
    </location>
</feature>
<evidence type="ECO:0000256" key="2">
    <source>
        <dbReference type="ARBA" id="ARBA00022723"/>
    </source>
</evidence>
<evidence type="ECO:0000259" key="7">
    <source>
        <dbReference type="PROSITE" id="PS50048"/>
    </source>
</evidence>
<dbReference type="Gene3D" id="4.10.240.10">
    <property type="entry name" value="Zn(2)-C6 fungal-type DNA-binding domain"/>
    <property type="match status" value="1"/>
</dbReference>
<organism evidence="8 9">
    <name type="scientific">Crepidotus variabilis</name>
    <dbReference type="NCBI Taxonomy" id="179855"/>
    <lineage>
        <taxon>Eukaryota</taxon>
        <taxon>Fungi</taxon>
        <taxon>Dikarya</taxon>
        <taxon>Basidiomycota</taxon>
        <taxon>Agaricomycotina</taxon>
        <taxon>Agaricomycetes</taxon>
        <taxon>Agaricomycetidae</taxon>
        <taxon>Agaricales</taxon>
        <taxon>Agaricineae</taxon>
        <taxon>Crepidotaceae</taxon>
        <taxon>Crepidotus</taxon>
    </lineage>
</organism>
<dbReference type="PROSITE" id="PS50048">
    <property type="entry name" value="ZN2_CY6_FUNGAL_2"/>
    <property type="match status" value="1"/>
</dbReference>
<feature type="compositionally biased region" description="Polar residues" evidence="6">
    <location>
        <begin position="151"/>
        <end position="163"/>
    </location>
</feature>
<gene>
    <name evidence="8" type="ORF">CPB83DRAFT_797695</name>
</gene>
<dbReference type="CDD" id="cd00067">
    <property type="entry name" value="GAL4"/>
    <property type="match status" value="1"/>
</dbReference>
<evidence type="ECO:0000256" key="6">
    <source>
        <dbReference type="SAM" id="MobiDB-lite"/>
    </source>
</evidence>
<dbReference type="PANTHER" id="PTHR47338:SF5">
    <property type="entry name" value="ZN(II)2CYS6 TRANSCRIPTION FACTOR (EUROFUNG)"/>
    <property type="match status" value="1"/>
</dbReference>